<dbReference type="Proteomes" id="UP000649617">
    <property type="component" value="Unassembled WGS sequence"/>
</dbReference>
<name>A0A812IPU9_SYMPI</name>
<sequence>MRRPAPAVQFMPAKPQFYWALTDIPNAMQAKQLHGNCDSNQTSADYARDFPKSPSKNAAKVARKPLGRPASAPQLQRSKALQALRKSRTPSPVRRPQHPQGREVCGEASQEASVMTVPIIAPYDRQKKDEMQAPSTRRRLEEHPGASSSHSKQVAPKVKSQKMAWQETASEKVVQQLGYQPGLPRKPGAQSLIPKHVSDLPNVLAHMERLKAEQLELAQDSRCEGVKIKTQKDVCVLEFPNKGARLLVNRWRPGYSELQQPNRAQSAHGRRARSSPHLSRSTGFPCTQVQPVQSVQTAQKGSQGVSVLNFELVGKAD</sequence>
<feature type="region of interest" description="Disordered" evidence="1">
    <location>
        <begin position="35"/>
        <end position="167"/>
    </location>
</feature>
<feature type="region of interest" description="Disordered" evidence="1">
    <location>
        <begin position="257"/>
        <end position="286"/>
    </location>
</feature>
<accession>A0A812IPU9</accession>
<evidence type="ECO:0000313" key="2">
    <source>
        <dbReference type="EMBL" id="CAE7168330.1"/>
    </source>
</evidence>
<reference evidence="2" key="1">
    <citation type="submission" date="2021-02" db="EMBL/GenBank/DDBJ databases">
        <authorList>
            <person name="Dougan E. K."/>
            <person name="Rhodes N."/>
            <person name="Thang M."/>
            <person name="Chan C."/>
        </authorList>
    </citation>
    <scope>NUCLEOTIDE SEQUENCE</scope>
</reference>
<evidence type="ECO:0000313" key="3">
    <source>
        <dbReference type="Proteomes" id="UP000649617"/>
    </source>
</evidence>
<keyword evidence="3" id="KW-1185">Reference proteome</keyword>
<gene>
    <name evidence="2" type="ORF">SPIL2461_LOCUS625</name>
</gene>
<feature type="compositionally biased region" description="Polar residues" evidence="1">
    <location>
        <begin position="276"/>
        <end position="286"/>
    </location>
</feature>
<dbReference type="AlphaFoldDB" id="A0A812IPU9"/>
<protein>
    <submittedName>
        <fullName evidence="2">Uncharacterized protein</fullName>
    </submittedName>
</protein>
<dbReference type="EMBL" id="CAJNIZ010000525">
    <property type="protein sequence ID" value="CAE7168330.1"/>
    <property type="molecule type" value="Genomic_DNA"/>
</dbReference>
<comment type="caution">
    <text evidence="2">The sequence shown here is derived from an EMBL/GenBank/DDBJ whole genome shotgun (WGS) entry which is preliminary data.</text>
</comment>
<organism evidence="2 3">
    <name type="scientific">Symbiodinium pilosum</name>
    <name type="common">Dinoflagellate</name>
    <dbReference type="NCBI Taxonomy" id="2952"/>
    <lineage>
        <taxon>Eukaryota</taxon>
        <taxon>Sar</taxon>
        <taxon>Alveolata</taxon>
        <taxon>Dinophyceae</taxon>
        <taxon>Suessiales</taxon>
        <taxon>Symbiodiniaceae</taxon>
        <taxon>Symbiodinium</taxon>
    </lineage>
</organism>
<proteinExistence type="predicted"/>
<evidence type="ECO:0000256" key="1">
    <source>
        <dbReference type="SAM" id="MobiDB-lite"/>
    </source>
</evidence>